<dbReference type="PANTHER" id="PTHR38477:SF1">
    <property type="entry name" value="MUREIN L,D-TRANSPEPTIDASE CATALYTIC DOMAIN FAMILY PROTEIN"/>
    <property type="match status" value="1"/>
</dbReference>
<dbReference type="AlphaFoldDB" id="A0AAE3QY50"/>
<dbReference type="RefSeq" id="WP_314509675.1">
    <property type="nucleotide sequence ID" value="NZ_JASJOU010000001.1"/>
</dbReference>
<dbReference type="PANTHER" id="PTHR38477">
    <property type="entry name" value="HYPOTHETICAL EXPORTED PROTEIN"/>
    <property type="match status" value="1"/>
</dbReference>
<dbReference type="Pfam" id="PF13645">
    <property type="entry name" value="YkuD_2"/>
    <property type="match status" value="1"/>
</dbReference>
<comment type="caution">
    <text evidence="2">The sequence shown here is derived from an EMBL/GenBank/DDBJ whole genome shotgun (WGS) entry which is preliminary data.</text>
</comment>
<keyword evidence="3" id="KW-1185">Reference proteome</keyword>
<feature type="signal peptide" evidence="1">
    <location>
        <begin position="1"/>
        <end position="18"/>
    </location>
</feature>
<accession>A0AAE3QY50</accession>
<evidence type="ECO:0000313" key="2">
    <source>
        <dbReference type="EMBL" id="MDJ1500151.1"/>
    </source>
</evidence>
<organism evidence="2 3">
    <name type="scientific">Xanthocytophaga agilis</name>
    <dbReference type="NCBI Taxonomy" id="3048010"/>
    <lineage>
        <taxon>Bacteria</taxon>
        <taxon>Pseudomonadati</taxon>
        <taxon>Bacteroidota</taxon>
        <taxon>Cytophagia</taxon>
        <taxon>Cytophagales</taxon>
        <taxon>Rhodocytophagaceae</taxon>
        <taxon>Xanthocytophaga</taxon>
    </lineage>
</organism>
<reference evidence="2" key="1">
    <citation type="submission" date="2023-05" db="EMBL/GenBank/DDBJ databases">
        <authorList>
            <person name="Zhang X."/>
        </authorList>
    </citation>
    <scope>NUCLEOTIDE SEQUENCE</scope>
    <source>
        <strain evidence="2">BD1B2-1</strain>
    </source>
</reference>
<evidence type="ECO:0000256" key="1">
    <source>
        <dbReference type="SAM" id="SignalP"/>
    </source>
</evidence>
<protein>
    <submittedName>
        <fullName evidence="2">Murein L,D-transpeptidase catalytic domain family protein</fullName>
    </submittedName>
</protein>
<evidence type="ECO:0000313" key="3">
    <source>
        <dbReference type="Proteomes" id="UP001232063"/>
    </source>
</evidence>
<sequence length="207" mass="22771">MKKLFVLIAAVMGMNAYGQLLLPAYVQQHALQLSTEYKELSNRTIACVVDFSKPSYEKRLWIINLKTGECLLHTWVAHGKGTGRTAEASIFSNDSGSNCSSLGVFIPKNQFNGKHGLSLRLVGLDWGINDQAEARGIIFHAAPYVTSHNAQVNKRQGNSQGCFAVPTEDIKTVVKLLENTNAFIWAFKQLPSIPALPLPQLTSQVTE</sequence>
<dbReference type="Proteomes" id="UP001232063">
    <property type="component" value="Unassembled WGS sequence"/>
</dbReference>
<keyword evidence="1" id="KW-0732">Signal</keyword>
<gene>
    <name evidence="2" type="ORF">QNI22_05820</name>
</gene>
<dbReference type="EMBL" id="JASJOU010000001">
    <property type="protein sequence ID" value="MDJ1500151.1"/>
    <property type="molecule type" value="Genomic_DNA"/>
</dbReference>
<name>A0AAE3QY50_9BACT</name>
<feature type="chain" id="PRO_5041989109" evidence="1">
    <location>
        <begin position="19"/>
        <end position="207"/>
    </location>
</feature>
<dbReference type="InterPro" id="IPR032676">
    <property type="entry name" value="YkuD_2"/>
</dbReference>
<proteinExistence type="predicted"/>